<comment type="pathway">
    <text evidence="3">Amino-sugar metabolism; N-acetylneuraminate degradation; D-fructose 6-phosphate from N-acetylneuraminate: step 5/5.</text>
</comment>
<dbReference type="GO" id="GO:0005737">
    <property type="term" value="C:cytoplasm"/>
    <property type="evidence" value="ECO:0007669"/>
    <property type="project" value="TreeGrafter"/>
</dbReference>
<reference evidence="5 6" key="1">
    <citation type="submission" date="2019-06" db="EMBL/GenBank/DDBJ databases">
        <title>Sequencing the genomes of 1000 actinobacteria strains.</title>
        <authorList>
            <person name="Klenk H.-P."/>
        </authorList>
    </citation>
    <scope>NUCLEOTIDE SEQUENCE [LARGE SCALE GENOMIC DNA]</scope>
    <source>
        <strain evidence="5 6">DSM 8251</strain>
    </source>
</reference>
<evidence type="ECO:0000256" key="1">
    <source>
        <dbReference type="ARBA" id="ARBA00022801"/>
    </source>
</evidence>
<evidence type="ECO:0000313" key="5">
    <source>
        <dbReference type="EMBL" id="TQL57914.1"/>
    </source>
</evidence>
<dbReference type="Pfam" id="PF01182">
    <property type="entry name" value="Glucosamine_iso"/>
    <property type="match status" value="1"/>
</dbReference>
<dbReference type="SUPFAM" id="SSF100950">
    <property type="entry name" value="NagB/RpiA/CoA transferase-like"/>
    <property type="match status" value="1"/>
</dbReference>
<dbReference type="EC" id="3.5.99.6" evidence="3"/>
<keyword evidence="1 3" id="KW-0378">Hydrolase</keyword>
<dbReference type="CDD" id="cd01399">
    <property type="entry name" value="GlcN6P_deaminase"/>
    <property type="match status" value="1"/>
</dbReference>
<evidence type="ECO:0000259" key="4">
    <source>
        <dbReference type="Pfam" id="PF01182"/>
    </source>
</evidence>
<dbReference type="GO" id="GO:0004342">
    <property type="term" value="F:glucosamine-6-phosphate deaminase activity"/>
    <property type="evidence" value="ECO:0007669"/>
    <property type="project" value="UniProtKB-UniRule"/>
</dbReference>
<evidence type="ECO:0000256" key="2">
    <source>
        <dbReference type="ARBA" id="ARBA00023277"/>
    </source>
</evidence>
<evidence type="ECO:0000313" key="6">
    <source>
        <dbReference type="Proteomes" id="UP000316196"/>
    </source>
</evidence>
<gene>
    <name evidence="3" type="primary">nagB</name>
    <name evidence="5" type="ORF">FB460_1761</name>
</gene>
<feature type="active site" description="Proton acceptor; for enolization step" evidence="3">
    <location>
        <position position="72"/>
    </location>
</feature>
<feature type="active site" description="Proton acceptor; for ring-opening step" evidence="3">
    <location>
        <position position="143"/>
    </location>
</feature>
<dbReference type="GO" id="GO:0019262">
    <property type="term" value="P:N-acetylneuraminate catabolic process"/>
    <property type="evidence" value="ECO:0007669"/>
    <property type="project" value="UniProtKB-UniRule"/>
</dbReference>
<comment type="catalytic activity">
    <reaction evidence="3">
        <text>alpha-D-glucosamine 6-phosphate + H2O = beta-D-fructose 6-phosphate + NH4(+)</text>
        <dbReference type="Rhea" id="RHEA:12172"/>
        <dbReference type="ChEBI" id="CHEBI:15377"/>
        <dbReference type="ChEBI" id="CHEBI:28938"/>
        <dbReference type="ChEBI" id="CHEBI:57634"/>
        <dbReference type="ChEBI" id="CHEBI:75989"/>
        <dbReference type="EC" id="3.5.99.6"/>
    </reaction>
</comment>
<dbReference type="InterPro" id="IPR018321">
    <property type="entry name" value="Glucosamine6P_isomerase_CS"/>
</dbReference>
<dbReference type="PANTHER" id="PTHR11280:SF5">
    <property type="entry name" value="GLUCOSAMINE-6-PHOSPHATE ISOMERASE"/>
    <property type="match status" value="1"/>
</dbReference>
<dbReference type="GO" id="GO:0005975">
    <property type="term" value="P:carbohydrate metabolic process"/>
    <property type="evidence" value="ECO:0007669"/>
    <property type="project" value="InterPro"/>
</dbReference>
<dbReference type="HAMAP" id="MF_01241">
    <property type="entry name" value="GlcN6P_deamin"/>
    <property type="match status" value="1"/>
</dbReference>
<dbReference type="AlphaFoldDB" id="A0A542ZC51"/>
<dbReference type="OrthoDB" id="9791139at2"/>
<dbReference type="NCBIfam" id="NF001684">
    <property type="entry name" value="PRK00443.1-4"/>
    <property type="match status" value="1"/>
</dbReference>
<sequence>MEVVIAANAAEVARLAALRVARACRSATTRRGIPPVLGFATGSSPLGLYAELTAMLEDGSLDLAGAAGFALDEYIGLPKGHPESYAEVIRRTVTEPLGLDPAYVHVLDGNSDDPLGTCARFEQAIIDAGGVDVQIVGIGANGHIGFNEPGSSLASRTRPMTLAERTRKDNQRFFDSLDEVPTQCLTQGLGTIMDAREIVMVAKGTNKAEAVAKMLEGPVSSSCPASVLQLHPNVTIVIDDDAASRLSTAEHHRMAWTNKPEWMRWDRLNH</sequence>
<name>A0A542ZC51_9ACTN</name>
<evidence type="ECO:0000256" key="3">
    <source>
        <dbReference type="HAMAP-Rule" id="MF_01241"/>
    </source>
</evidence>
<dbReference type="NCBIfam" id="TIGR00502">
    <property type="entry name" value="nagB"/>
    <property type="match status" value="1"/>
</dbReference>
<dbReference type="GO" id="GO:0006043">
    <property type="term" value="P:glucosamine catabolic process"/>
    <property type="evidence" value="ECO:0007669"/>
    <property type="project" value="TreeGrafter"/>
</dbReference>
<feature type="active site" description="For ring-opening step" evidence="3">
    <location>
        <position position="141"/>
    </location>
</feature>
<dbReference type="PROSITE" id="PS01161">
    <property type="entry name" value="GLC_GALNAC_ISOMERASE"/>
    <property type="match status" value="1"/>
</dbReference>
<protein>
    <recommendedName>
        <fullName evidence="3">Glucosamine-6-phosphate deaminase</fullName>
        <ecNumber evidence="3">3.5.99.6</ecNumber>
    </recommendedName>
    <alternativeName>
        <fullName evidence="3">GlcN6P deaminase</fullName>
        <shortName evidence="3">GNPDA</shortName>
    </alternativeName>
    <alternativeName>
        <fullName evidence="3">Glucosamine-6-phosphate isomerase</fullName>
    </alternativeName>
</protein>
<proteinExistence type="inferred from homology"/>
<dbReference type="GO" id="GO:0042802">
    <property type="term" value="F:identical protein binding"/>
    <property type="evidence" value="ECO:0007669"/>
    <property type="project" value="TreeGrafter"/>
</dbReference>
<feature type="active site" description="For ring-opening step" evidence="3">
    <location>
        <position position="148"/>
    </location>
</feature>
<organism evidence="5 6">
    <name type="scientific">Propioniferax innocua</name>
    <dbReference type="NCBI Taxonomy" id="1753"/>
    <lineage>
        <taxon>Bacteria</taxon>
        <taxon>Bacillati</taxon>
        <taxon>Actinomycetota</taxon>
        <taxon>Actinomycetes</taxon>
        <taxon>Propionibacteriales</taxon>
        <taxon>Propionibacteriaceae</taxon>
        <taxon>Propioniferax</taxon>
    </lineage>
</organism>
<dbReference type="Proteomes" id="UP000316196">
    <property type="component" value="Unassembled WGS sequence"/>
</dbReference>
<dbReference type="PANTHER" id="PTHR11280">
    <property type="entry name" value="GLUCOSAMINE-6-PHOSPHATE ISOMERASE"/>
    <property type="match status" value="1"/>
</dbReference>
<dbReference type="EMBL" id="VFOR01000002">
    <property type="protein sequence ID" value="TQL57914.1"/>
    <property type="molecule type" value="Genomic_DNA"/>
</dbReference>
<comment type="caution">
    <text evidence="3">Lacks conserved residue(s) required for the propagation of feature annotation.</text>
</comment>
<feature type="domain" description="Glucosamine/galactosamine-6-phosphate isomerase" evidence="4">
    <location>
        <begin position="8"/>
        <end position="230"/>
    </location>
</feature>
<comment type="caution">
    <text evidence="5">The sequence shown here is derived from an EMBL/GenBank/DDBJ whole genome shotgun (WGS) entry which is preliminary data.</text>
</comment>
<dbReference type="InterPro" id="IPR004547">
    <property type="entry name" value="Glucosamine6P_isomerase"/>
</dbReference>
<dbReference type="RefSeq" id="WP_142093734.1">
    <property type="nucleotide sequence ID" value="NZ_BAAAMD010000004.1"/>
</dbReference>
<keyword evidence="6" id="KW-1185">Reference proteome</keyword>
<comment type="similarity">
    <text evidence="3">Belongs to the glucosamine/galactosamine-6-phosphate isomerase family. NagB subfamily.</text>
</comment>
<dbReference type="InterPro" id="IPR006148">
    <property type="entry name" value="Glc/Gal-6P_isomerase"/>
</dbReference>
<comment type="function">
    <text evidence="3">Catalyzes the reversible isomerization-deamination of glucosamine 6-phosphate (GlcN6P) to form fructose 6-phosphate (Fru6P) and ammonium ion.</text>
</comment>
<dbReference type="InterPro" id="IPR037171">
    <property type="entry name" value="NagB/RpiA_transferase-like"/>
</dbReference>
<dbReference type="GO" id="GO:0006046">
    <property type="term" value="P:N-acetylglucosamine catabolic process"/>
    <property type="evidence" value="ECO:0007669"/>
    <property type="project" value="UniProtKB-UniRule"/>
</dbReference>
<dbReference type="UniPathway" id="UPA00629">
    <property type="reaction ID" value="UER00684"/>
</dbReference>
<accession>A0A542ZC51</accession>
<dbReference type="Gene3D" id="3.40.50.1360">
    <property type="match status" value="1"/>
</dbReference>
<keyword evidence="2 3" id="KW-0119">Carbohydrate metabolism</keyword>